<feature type="region of interest" description="Disordered" evidence="1">
    <location>
        <begin position="235"/>
        <end position="260"/>
    </location>
</feature>
<keyword evidence="4" id="KW-1185">Reference proteome</keyword>
<dbReference type="PhylomeDB" id="E2BGL6"/>
<dbReference type="KEGG" id="hst:105182576"/>
<name>E2BGL6_HARSA</name>
<sequence>MHSDAYVTDFDSDDNDIVWPYNDDDDEDHEDQHSVSTVRLEPSKRVYEFGEFEEHYGWVQCRSKSQQNRLYFHNMHSGCNTWYRPVSHNIKIPTVSLEKATCTDDLTTSDLELMSVSDDEKERESTTHVPDRFLTKTSLDILSRWFYAPLNSTFGTKEDNLSEMGDTFAAEYDDEIKWINVDNESNDNGYSDGNDDKSRTEYSSFPVADFLETEILVGEGEVNIDCCRMIKKETMKRRKKERNDDNNDTSSSSSSLSTSPNFVVYGAPRLKKIGFEEQVVKWQDVRPPKNQGGPRKIICEMYGVRTINYDLPDVNEIRPVAGVKSTRLSDSDSDDDDSGLPSGVIANTFSDFVFGCNSMDLRPPLLSDPSSSPSSRSSKSSSSSSNSFTCSTCSTSCTSCE</sequence>
<accession>E2BGL6</accession>
<dbReference type="OrthoDB" id="7671187at2759"/>
<evidence type="ECO:0000313" key="4">
    <source>
        <dbReference type="Proteomes" id="UP000008237"/>
    </source>
</evidence>
<dbReference type="PROSITE" id="PS50020">
    <property type="entry name" value="WW_DOMAIN_2"/>
    <property type="match status" value="1"/>
</dbReference>
<dbReference type="AlphaFoldDB" id="E2BGL6"/>
<feature type="region of interest" description="Disordered" evidence="1">
    <location>
        <begin position="364"/>
        <end position="401"/>
    </location>
</feature>
<protein>
    <recommendedName>
        <fullName evidence="2">WW domain-containing protein</fullName>
    </recommendedName>
</protein>
<evidence type="ECO:0000313" key="3">
    <source>
        <dbReference type="EMBL" id="EFN85144.1"/>
    </source>
</evidence>
<reference evidence="3 4" key="1">
    <citation type="journal article" date="2010" name="Science">
        <title>Genomic comparison of the ants Camponotus floridanus and Harpegnathos saltator.</title>
        <authorList>
            <person name="Bonasio R."/>
            <person name="Zhang G."/>
            <person name="Ye C."/>
            <person name="Mutti N.S."/>
            <person name="Fang X."/>
            <person name="Qin N."/>
            <person name="Donahue G."/>
            <person name="Yang P."/>
            <person name="Li Q."/>
            <person name="Li C."/>
            <person name="Zhang P."/>
            <person name="Huang Z."/>
            <person name="Berger S.L."/>
            <person name="Reinberg D."/>
            <person name="Wang J."/>
            <person name="Liebig J."/>
        </authorList>
    </citation>
    <scope>NUCLEOTIDE SEQUENCE [LARGE SCALE GENOMIC DNA]</scope>
    <source>
        <strain evidence="3 4">R22 G/1</strain>
    </source>
</reference>
<evidence type="ECO:0000259" key="2">
    <source>
        <dbReference type="PROSITE" id="PS50020"/>
    </source>
</evidence>
<organism evidence="4">
    <name type="scientific">Harpegnathos saltator</name>
    <name type="common">Jerdon's jumping ant</name>
    <dbReference type="NCBI Taxonomy" id="610380"/>
    <lineage>
        <taxon>Eukaryota</taxon>
        <taxon>Metazoa</taxon>
        <taxon>Ecdysozoa</taxon>
        <taxon>Arthropoda</taxon>
        <taxon>Hexapoda</taxon>
        <taxon>Insecta</taxon>
        <taxon>Pterygota</taxon>
        <taxon>Neoptera</taxon>
        <taxon>Endopterygota</taxon>
        <taxon>Hymenoptera</taxon>
        <taxon>Apocrita</taxon>
        <taxon>Aculeata</taxon>
        <taxon>Formicoidea</taxon>
        <taxon>Formicidae</taxon>
        <taxon>Ponerinae</taxon>
        <taxon>Ponerini</taxon>
        <taxon>Harpegnathos</taxon>
    </lineage>
</organism>
<feature type="compositionally biased region" description="Low complexity" evidence="1">
    <location>
        <begin position="248"/>
        <end position="259"/>
    </location>
</feature>
<feature type="domain" description="WW" evidence="2">
    <location>
        <begin position="57"/>
        <end position="87"/>
    </location>
</feature>
<feature type="compositionally biased region" description="Low complexity" evidence="1">
    <location>
        <begin position="370"/>
        <end position="401"/>
    </location>
</feature>
<gene>
    <name evidence="3" type="ORF">EAI_01228</name>
</gene>
<proteinExistence type="predicted"/>
<dbReference type="EMBL" id="GL448193">
    <property type="protein sequence ID" value="EFN85144.1"/>
    <property type="molecule type" value="Genomic_DNA"/>
</dbReference>
<evidence type="ECO:0000256" key="1">
    <source>
        <dbReference type="SAM" id="MobiDB-lite"/>
    </source>
</evidence>
<dbReference type="Proteomes" id="UP000008237">
    <property type="component" value="Unassembled WGS sequence"/>
</dbReference>
<dbReference type="InParanoid" id="E2BGL6"/>
<dbReference type="OMA" id="WYRPISR"/>
<dbReference type="InterPro" id="IPR001202">
    <property type="entry name" value="WW_dom"/>
</dbReference>